<dbReference type="CDD" id="cd01335">
    <property type="entry name" value="Radical_SAM"/>
    <property type="match status" value="1"/>
</dbReference>
<dbReference type="SFLD" id="SFLDG01386">
    <property type="entry name" value="main_SPASM_domain-containing"/>
    <property type="match status" value="1"/>
</dbReference>
<dbReference type="eggNOG" id="COG0641">
    <property type="taxonomic scope" value="Bacteria"/>
</dbReference>
<dbReference type="InterPro" id="IPR023885">
    <property type="entry name" value="4Fe4S-binding_SPASM_dom"/>
</dbReference>
<accession>D3MRU0</accession>
<protein>
    <submittedName>
        <fullName evidence="8">Radical SAM domain protein</fullName>
    </submittedName>
</protein>
<dbReference type="SFLD" id="SFLDS00029">
    <property type="entry name" value="Radical_SAM"/>
    <property type="match status" value="1"/>
</dbReference>
<gene>
    <name evidence="8" type="ORF">HMPREF0631_1805</name>
</gene>
<dbReference type="AlphaFoldDB" id="D3MRU0"/>
<dbReference type="GeneID" id="79842675"/>
<dbReference type="Gene3D" id="3.20.20.70">
    <property type="entry name" value="Aldolase class I"/>
    <property type="match status" value="1"/>
</dbReference>
<keyword evidence="6" id="KW-0411">Iron-sulfur</keyword>
<comment type="cofactor">
    <cofactor evidence="1">
        <name>[4Fe-4S] cluster</name>
        <dbReference type="ChEBI" id="CHEBI:49883"/>
    </cofactor>
</comment>
<comment type="caution">
    <text evidence="8">The sequence shown here is derived from an EMBL/GenBank/DDBJ whole genome shotgun (WGS) entry which is preliminary data.</text>
</comment>
<dbReference type="InterPro" id="IPR058240">
    <property type="entry name" value="rSAM_sf"/>
</dbReference>
<feature type="domain" description="Radical SAM core" evidence="7">
    <location>
        <begin position="80"/>
        <end position="311"/>
    </location>
</feature>
<evidence type="ECO:0000256" key="4">
    <source>
        <dbReference type="ARBA" id="ARBA00022723"/>
    </source>
</evidence>
<evidence type="ECO:0000256" key="2">
    <source>
        <dbReference type="ARBA" id="ARBA00022485"/>
    </source>
</evidence>
<keyword evidence="2" id="KW-0004">4Fe-4S</keyword>
<evidence type="ECO:0000256" key="5">
    <source>
        <dbReference type="ARBA" id="ARBA00023004"/>
    </source>
</evidence>
<dbReference type="Proteomes" id="UP000004206">
    <property type="component" value="Unassembled WGS sequence"/>
</dbReference>
<dbReference type="InterPro" id="IPR013785">
    <property type="entry name" value="Aldolase_TIM"/>
</dbReference>
<keyword evidence="3" id="KW-0949">S-adenosyl-L-methionine</keyword>
<name>D3MRU0_9FIRM</name>
<reference evidence="8 9" key="1">
    <citation type="submission" date="2010-01" db="EMBL/GenBank/DDBJ databases">
        <authorList>
            <person name="Dodson R."/>
            <person name="Madupu R."/>
            <person name="Durkin A.S."/>
            <person name="Torralba M."/>
            <person name="Methe B."/>
            <person name="Sutton G.G."/>
            <person name="Strausberg R.L."/>
            <person name="Nelson K.E."/>
        </authorList>
    </citation>
    <scope>NUCLEOTIDE SEQUENCE [LARGE SCALE GENOMIC DNA]</scope>
    <source>
        <strain evidence="8 9">653-L</strain>
    </source>
</reference>
<dbReference type="InterPro" id="IPR007197">
    <property type="entry name" value="rSAM"/>
</dbReference>
<evidence type="ECO:0000313" key="8">
    <source>
        <dbReference type="EMBL" id="EFD05087.1"/>
    </source>
</evidence>
<dbReference type="PROSITE" id="PS51918">
    <property type="entry name" value="RADICAL_SAM"/>
    <property type="match status" value="1"/>
</dbReference>
<sequence length="416" mass="47384">MKLSRFNIEHPVSDGLILYNTLSSGILLLEKEDIKDYFNIKNECCLSNEKLKNELCKGRMLIDKEFDEIEFIKFTNTASRFSGRGLGLTIAPTLYCNFACPYCFEKGVKFDQMSDEVILSLVSFIKNYIGGKELLSITWYGGEPLLAIDIIERITKLVFDDSEYENMNYSSDIITNGYLLTRNVAKKLKNLGITNAQITLDGPPRIHDSRRKLMSGGKTFDRILKNIKETCDLIDITIRVNLDRTNQDDVKELIDIIKFEGLYDKVFIYVAKVDDFFNDSNPSLLTSVEFSEKYNDFLTNNKNYIQIAEFNPNVCGAVNINSFVIDPSGNMYKCWDEIGRDEGVVGNVSSGIDYNKTFFNYINNDPLSSEKCLDCKILPLCMGGCPFQKKISGDSVCRSKKYSIESELENIYMNTI</sequence>
<keyword evidence="9" id="KW-1185">Reference proteome</keyword>
<dbReference type="SUPFAM" id="SSF102114">
    <property type="entry name" value="Radical SAM enzymes"/>
    <property type="match status" value="1"/>
</dbReference>
<dbReference type="GO" id="GO:0046872">
    <property type="term" value="F:metal ion binding"/>
    <property type="evidence" value="ECO:0007669"/>
    <property type="project" value="UniProtKB-KW"/>
</dbReference>
<evidence type="ECO:0000256" key="3">
    <source>
        <dbReference type="ARBA" id="ARBA00022691"/>
    </source>
</evidence>
<dbReference type="Pfam" id="PF04055">
    <property type="entry name" value="Radical_SAM"/>
    <property type="match status" value="1"/>
</dbReference>
<keyword evidence="5" id="KW-0408">Iron</keyword>
<dbReference type="GO" id="GO:0016491">
    <property type="term" value="F:oxidoreductase activity"/>
    <property type="evidence" value="ECO:0007669"/>
    <property type="project" value="InterPro"/>
</dbReference>
<dbReference type="InterPro" id="IPR023867">
    <property type="entry name" value="Sulphatase_maturase_rSAM"/>
</dbReference>
<evidence type="ECO:0000313" key="9">
    <source>
        <dbReference type="Proteomes" id="UP000004206"/>
    </source>
</evidence>
<dbReference type="PANTHER" id="PTHR43787:SF3">
    <property type="entry name" value="ARYLSULFATASE REGULATORY PROTEIN"/>
    <property type="match status" value="1"/>
</dbReference>
<proteinExistence type="predicted"/>
<evidence type="ECO:0000259" key="7">
    <source>
        <dbReference type="PROSITE" id="PS51918"/>
    </source>
</evidence>
<evidence type="ECO:0000256" key="6">
    <source>
        <dbReference type="ARBA" id="ARBA00023014"/>
    </source>
</evidence>
<keyword evidence="4" id="KW-0479">Metal-binding</keyword>
<dbReference type="GO" id="GO:0051539">
    <property type="term" value="F:4 iron, 4 sulfur cluster binding"/>
    <property type="evidence" value="ECO:0007669"/>
    <property type="project" value="UniProtKB-KW"/>
</dbReference>
<dbReference type="UniPathway" id="UPA00782"/>
<dbReference type="SFLD" id="SFLDG01384">
    <property type="entry name" value="thioether_bond_formation_requi"/>
    <property type="match status" value="1"/>
</dbReference>
<evidence type="ECO:0000256" key="1">
    <source>
        <dbReference type="ARBA" id="ARBA00001966"/>
    </source>
</evidence>
<dbReference type="NCBIfam" id="TIGR04085">
    <property type="entry name" value="rSAM_more_4Fe4S"/>
    <property type="match status" value="1"/>
</dbReference>
<dbReference type="SFLD" id="SFLDG01067">
    <property type="entry name" value="SPASM/twitch_domain_containing"/>
    <property type="match status" value="1"/>
</dbReference>
<dbReference type="EMBL" id="ADJN01000043">
    <property type="protein sequence ID" value="EFD05087.1"/>
    <property type="molecule type" value="Genomic_DNA"/>
</dbReference>
<dbReference type="RefSeq" id="WP_002843761.1">
    <property type="nucleotide sequence ID" value="NZ_ADJN01000043.1"/>
</dbReference>
<dbReference type="PANTHER" id="PTHR43787">
    <property type="entry name" value="FEMO COFACTOR BIOSYNTHESIS PROTEIN NIFB-RELATED"/>
    <property type="match status" value="1"/>
</dbReference>
<dbReference type="OrthoDB" id="9808591at2"/>
<organism evidence="8 9">
    <name type="scientific">Peptostreptococcus anaerobius 653-L</name>
    <dbReference type="NCBI Taxonomy" id="596329"/>
    <lineage>
        <taxon>Bacteria</taxon>
        <taxon>Bacillati</taxon>
        <taxon>Bacillota</taxon>
        <taxon>Clostridia</taxon>
        <taxon>Peptostreptococcales</taxon>
        <taxon>Peptostreptococcaceae</taxon>
        <taxon>Peptostreptococcus</taxon>
    </lineage>
</organism>